<evidence type="ECO:0000313" key="4">
    <source>
        <dbReference type="EMBL" id="KAK3689330.1"/>
    </source>
</evidence>
<gene>
    <name evidence="4" type="ORF">B0T22DRAFT_461308</name>
</gene>
<evidence type="ECO:0000256" key="1">
    <source>
        <dbReference type="ARBA" id="ARBA00022737"/>
    </source>
</evidence>
<dbReference type="SMART" id="SM00248">
    <property type="entry name" value="ANK"/>
    <property type="match status" value="2"/>
</dbReference>
<reference evidence="4" key="1">
    <citation type="journal article" date="2023" name="Mol. Phylogenet. Evol.">
        <title>Genome-scale phylogeny and comparative genomics of the fungal order Sordariales.</title>
        <authorList>
            <person name="Hensen N."/>
            <person name="Bonometti L."/>
            <person name="Westerberg I."/>
            <person name="Brannstrom I.O."/>
            <person name="Guillou S."/>
            <person name="Cros-Aarteil S."/>
            <person name="Calhoun S."/>
            <person name="Haridas S."/>
            <person name="Kuo A."/>
            <person name="Mondo S."/>
            <person name="Pangilinan J."/>
            <person name="Riley R."/>
            <person name="LaButti K."/>
            <person name="Andreopoulos B."/>
            <person name="Lipzen A."/>
            <person name="Chen C."/>
            <person name="Yan M."/>
            <person name="Daum C."/>
            <person name="Ng V."/>
            <person name="Clum A."/>
            <person name="Steindorff A."/>
            <person name="Ohm R.A."/>
            <person name="Martin F."/>
            <person name="Silar P."/>
            <person name="Natvig D.O."/>
            <person name="Lalanne C."/>
            <person name="Gautier V."/>
            <person name="Ament-Velasquez S.L."/>
            <person name="Kruys A."/>
            <person name="Hutchinson M.I."/>
            <person name="Powell A.J."/>
            <person name="Barry K."/>
            <person name="Miller A.N."/>
            <person name="Grigoriev I.V."/>
            <person name="Debuchy R."/>
            <person name="Gladieux P."/>
            <person name="Hiltunen Thoren M."/>
            <person name="Johannesson H."/>
        </authorList>
    </citation>
    <scope>NUCLEOTIDE SEQUENCE</scope>
    <source>
        <strain evidence="4">CBS 314.62</strain>
    </source>
</reference>
<evidence type="ECO:0000313" key="5">
    <source>
        <dbReference type="Proteomes" id="UP001270362"/>
    </source>
</evidence>
<dbReference type="Pfam" id="PF13637">
    <property type="entry name" value="Ank_4"/>
    <property type="match status" value="1"/>
</dbReference>
<feature type="repeat" description="ANK" evidence="3">
    <location>
        <begin position="28"/>
        <end position="60"/>
    </location>
</feature>
<keyword evidence="5" id="KW-1185">Reference proteome</keyword>
<feature type="repeat" description="ANK" evidence="3">
    <location>
        <begin position="61"/>
        <end position="88"/>
    </location>
</feature>
<dbReference type="PANTHER" id="PTHR24171">
    <property type="entry name" value="ANKYRIN REPEAT DOMAIN-CONTAINING PROTEIN 39-RELATED"/>
    <property type="match status" value="1"/>
</dbReference>
<dbReference type="PROSITE" id="PS50088">
    <property type="entry name" value="ANK_REPEAT"/>
    <property type="match status" value="2"/>
</dbReference>
<dbReference type="SUPFAM" id="SSF48403">
    <property type="entry name" value="Ankyrin repeat"/>
    <property type="match status" value="1"/>
</dbReference>
<proteinExistence type="predicted"/>
<comment type="caution">
    <text evidence="4">The sequence shown here is derived from an EMBL/GenBank/DDBJ whole genome shotgun (WGS) entry which is preliminary data.</text>
</comment>
<dbReference type="PROSITE" id="PS50297">
    <property type="entry name" value="ANK_REP_REGION"/>
    <property type="match status" value="2"/>
</dbReference>
<sequence length="107" mass="11098">MLALLGKRDAIAFPLDQGILIDTSSDPKGRTMLACAAEKGDVELCTMLLDRGANIEAQDKLGRTPLNIAATEGDLETCQCLVARGASVRGTMAGKGHTVVSIAAKKG</sequence>
<evidence type="ECO:0000256" key="3">
    <source>
        <dbReference type="PROSITE-ProRule" id="PRU00023"/>
    </source>
</evidence>
<dbReference type="Proteomes" id="UP001270362">
    <property type="component" value="Unassembled WGS sequence"/>
</dbReference>
<dbReference type="Gene3D" id="1.25.40.20">
    <property type="entry name" value="Ankyrin repeat-containing domain"/>
    <property type="match status" value="1"/>
</dbReference>
<keyword evidence="2 3" id="KW-0040">ANK repeat</keyword>
<accession>A0AAE0XAV9</accession>
<evidence type="ECO:0000256" key="2">
    <source>
        <dbReference type="ARBA" id="ARBA00023043"/>
    </source>
</evidence>
<organism evidence="4 5">
    <name type="scientific">Podospora appendiculata</name>
    <dbReference type="NCBI Taxonomy" id="314037"/>
    <lineage>
        <taxon>Eukaryota</taxon>
        <taxon>Fungi</taxon>
        <taxon>Dikarya</taxon>
        <taxon>Ascomycota</taxon>
        <taxon>Pezizomycotina</taxon>
        <taxon>Sordariomycetes</taxon>
        <taxon>Sordariomycetidae</taxon>
        <taxon>Sordariales</taxon>
        <taxon>Podosporaceae</taxon>
        <taxon>Podospora</taxon>
    </lineage>
</organism>
<name>A0AAE0XAV9_9PEZI</name>
<dbReference type="InterPro" id="IPR036770">
    <property type="entry name" value="Ankyrin_rpt-contain_sf"/>
</dbReference>
<dbReference type="EMBL" id="JAULSO010000002">
    <property type="protein sequence ID" value="KAK3689330.1"/>
    <property type="molecule type" value="Genomic_DNA"/>
</dbReference>
<protein>
    <submittedName>
        <fullName evidence="4">Ankyrin repeat-containing domain protein</fullName>
    </submittedName>
</protein>
<reference evidence="4" key="2">
    <citation type="submission" date="2023-06" db="EMBL/GenBank/DDBJ databases">
        <authorList>
            <consortium name="Lawrence Berkeley National Laboratory"/>
            <person name="Haridas S."/>
            <person name="Hensen N."/>
            <person name="Bonometti L."/>
            <person name="Westerberg I."/>
            <person name="Brannstrom I.O."/>
            <person name="Guillou S."/>
            <person name="Cros-Aarteil S."/>
            <person name="Calhoun S."/>
            <person name="Kuo A."/>
            <person name="Mondo S."/>
            <person name="Pangilinan J."/>
            <person name="Riley R."/>
            <person name="Labutti K."/>
            <person name="Andreopoulos B."/>
            <person name="Lipzen A."/>
            <person name="Chen C."/>
            <person name="Yanf M."/>
            <person name="Daum C."/>
            <person name="Ng V."/>
            <person name="Clum A."/>
            <person name="Steindorff A."/>
            <person name="Ohm R."/>
            <person name="Martin F."/>
            <person name="Silar P."/>
            <person name="Natvig D."/>
            <person name="Lalanne C."/>
            <person name="Gautier V."/>
            <person name="Ament-Velasquez S.L."/>
            <person name="Kruys A."/>
            <person name="Hutchinson M.I."/>
            <person name="Powell A.J."/>
            <person name="Barry K."/>
            <person name="Miller A.N."/>
            <person name="Grigoriev I.V."/>
            <person name="Debuchy R."/>
            <person name="Gladieux P."/>
            <person name="Thoren M.H."/>
            <person name="Johannesson H."/>
        </authorList>
    </citation>
    <scope>NUCLEOTIDE SEQUENCE</scope>
    <source>
        <strain evidence="4">CBS 314.62</strain>
    </source>
</reference>
<dbReference type="InterPro" id="IPR002110">
    <property type="entry name" value="Ankyrin_rpt"/>
</dbReference>
<dbReference type="AlphaFoldDB" id="A0AAE0XAV9"/>
<keyword evidence="1" id="KW-0677">Repeat</keyword>